<organism evidence="1 2">
    <name type="scientific">Achromobacter phage Motura</name>
    <dbReference type="NCBI Taxonomy" id="2591403"/>
    <lineage>
        <taxon>Viruses</taxon>
        <taxon>Duplodnaviria</taxon>
        <taxon>Heunggongvirae</taxon>
        <taxon>Uroviricota</taxon>
        <taxon>Caudoviricetes</taxon>
        <taxon>Moturavirus</taxon>
        <taxon>Moturavirus motura</taxon>
    </lineage>
</organism>
<sequence>MFNPIEEAVEKLNAASGLAETKFHNLSENETYEERYLWNHSIGELVRELSVPPTKDQVSDRAEINDALWQEFKATDLCKHLLAVTERAFKYEGFKENPPERYKPQALAEVMGYYIRELKNATSIS</sequence>
<keyword evidence="2" id="KW-1185">Reference proteome</keyword>
<dbReference type="RefSeq" id="YP_009903898.1">
    <property type="nucleotide sequence ID" value="NC_049849.1"/>
</dbReference>
<evidence type="ECO:0000313" key="1">
    <source>
        <dbReference type="EMBL" id="QDH83661.1"/>
    </source>
</evidence>
<dbReference type="KEGG" id="vg:56136174"/>
<dbReference type="EMBL" id="MN094788">
    <property type="protein sequence ID" value="QDH83661.1"/>
    <property type="molecule type" value="Genomic_DNA"/>
</dbReference>
<proteinExistence type="predicted"/>
<dbReference type="Proteomes" id="UP000320799">
    <property type="component" value="Segment"/>
</dbReference>
<dbReference type="GeneID" id="56136174"/>
<accession>A0A514CT49</accession>
<name>A0A514CT49_9CAUD</name>
<evidence type="ECO:0000313" key="2">
    <source>
        <dbReference type="Proteomes" id="UP000320799"/>
    </source>
</evidence>
<reference evidence="1 2" key="1">
    <citation type="submission" date="2019-06" db="EMBL/GenBank/DDBJ databases">
        <authorList>
            <person name="Kincaid V.D."/>
            <person name="Fuller A."/>
            <person name="Hodges K."/>
            <person name="Bansal M."/>
            <person name="Essig J."/>
            <person name="Johnson A."/>
        </authorList>
    </citation>
    <scope>NUCLEOTIDE SEQUENCE [LARGE SCALE GENOMIC DNA]</scope>
</reference>
<protein>
    <submittedName>
        <fullName evidence="1">Uncharacterized protein</fullName>
    </submittedName>
</protein>